<dbReference type="GO" id="GO:0005886">
    <property type="term" value="C:plasma membrane"/>
    <property type="evidence" value="ECO:0007669"/>
    <property type="project" value="UniProtKB-SubCell"/>
</dbReference>
<sequence length="103" mass="12203">MREYKLPINKRILLTIASVGLFFVIISTYLKIIDKNYSELLLGIALLFQIIPQIIVLIDIIRNQLHNKLMWLVGMFTFGPLATIIYLLNREKHLRLYKRFENI</sequence>
<keyword evidence="5 6" id="KW-0472">Membrane</keyword>
<dbReference type="EMBL" id="CP136426">
    <property type="protein sequence ID" value="WOC53048.1"/>
    <property type="molecule type" value="Genomic_DNA"/>
</dbReference>
<proteinExistence type="predicted"/>
<name>A0AAU0F6K6_9FLAO</name>
<feature type="domain" description="Cardiolipin synthase N-terminal" evidence="7">
    <location>
        <begin position="53"/>
        <end position="88"/>
    </location>
</feature>
<dbReference type="InterPro" id="IPR027379">
    <property type="entry name" value="CLS_N"/>
</dbReference>
<gene>
    <name evidence="8" type="ORF">BPO_2401</name>
</gene>
<comment type="subcellular location">
    <subcellularLocation>
        <location evidence="1">Cell membrane</location>
        <topology evidence="1">Multi-pass membrane protein</topology>
    </subcellularLocation>
</comment>
<dbReference type="Proteomes" id="UP001432059">
    <property type="component" value="Chromosome"/>
</dbReference>
<dbReference type="Pfam" id="PF13396">
    <property type="entry name" value="PLDc_N"/>
    <property type="match status" value="1"/>
</dbReference>
<dbReference type="KEGG" id="bpor:BPO_2401"/>
<evidence type="ECO:0000256" key="5">
    <source>
        <dbReference type="ARBA" id="ARBA00023136"/>
    </source>
</evidence>
<organism evidence="8 9">
    <name type="scientific">Bergeyella porcorum</name>
    <dbReference type="NCBI Taxonomy" id="1735111"/>
    <lineage>
        <taxon>Bacteria</taxon>
        <taxon>Pseudomonadati</taxon>
        <taxon>Bacteroidota</taxon>
        <taxon>Flavobacteriia</taxon>
        <taxon>Flavobacteriales</taxon>
        <taxon>Weeksellaceae</taxon>
        <taxon>Bergeyella</taxon>
    </lineage>
</organism>
<feature type="transmembrane region" description="Helical" evidence="6">
    <location>
        <begin position="70"/>
        <end position="89"/>
    </location>
</feature>
<evidence type="ECO:0000256" key="4">
    <source>
        <dbReference type="ARBA" id="ARBA00022989"/>
    </source>
</evidence>
<evidence type="ECO:0000313" key="9">
    <source>
        <dbReference type="Proteomes" id="UP001432059"/>
    </source>
</evidence>
<evidence type="ECO:0000313" key="8">
    <source>
        <dbReference type="EMBL" id="WOC53048.1"/>
    </source>
</evidence>
<reference evidence="8" key="1">
    <citation type="submission" date="2023-10" db="EMBL/GenBank/DDBJ databases">
        <title>Characterization and whole genome sequencing of a novel strain of Bergeyella porcorum QD2021 isolated from pig.</title>
        <authorList>
            <person name="Liu G."/>
            <person name="Chen C."/>
            <person name="Han X."/>
        </authorList>
    </citation>
    <scope>NUCLEOTIDE SEQUENCE</scope>
    <source>
        <strain evidence="8">QD2021</strain>
    </source>
</reference>
<protein>
    <recommendedName>
        <fullName evidence="7">Cardiolipin synthase N-terminal domain-containing protein</fullName>
    </recommendedName>
</protein>
<keyword evidence="9" id="KW-1185">Reference proteome</keyword>
<feature type="transmembrane region" description="Helical" evidence="6">
    <location>
        <begin position="40"/>
        <end position="58"/>
    </location>
</feature>
<dbReference type="AlphaFoldDB" id="A0AAU0F6K6"/>
<evidence type="ECO:0000259" key="7">
    <source>
        <dbReference type="Pfam" id="PF13396"/>
    </source>
</evidence>
<feature type="transmembrane region" description="Helical" evidence="6">
    <location>
        <begin position="12"/>
        <end position="33"/>
    </location>
</feature>
<keyword evidence="2" id="KW-1003">Cell membrane</keyword>
<keyword evidence="4 6" id="KW-1133">Transmembrane helix</keyword>
<accession>A0AAU0F6K6</accession>
<evidence type="ECO:0000256" key="1">
    <source>
        <dbReference type="ARBA" id="ARBA00004651"/>
    </source>
</evidence>
<evidence type="ECO:0000256" key="6">
    <source>
        <dbReference type="SAM" id="Phobius"/>
    </source>
</evidence>
<evidence type="ECO:0000256" key="3">
    <source>
        <dbReference type="ARBA" id="ARBA00022692"/>
    </source>
</evidence>
<keyword evidence="3 6" id="KW-0812">Transmembrane</keyword>
<evidence type="ECO:0000256" key="2">
    <source>
        <dbReference type="ARBA" id="ARBA00022475"/>
    </source>
</evidence>